<reference evidence="4" key="1">
    <citation type="journal article" date="2019" name="Int. J. Syst. Evol. Microbiol.">
        <title>The Global Catalogue of Microorganisms (GCM) 10K type strain sequencing project: providing services to taxonomists for standard genome sequencing and annotation.</title>
        <authorList>
            <consortium name="The Broad Institute Genomics Platform"/>
            <consortium name="The Broad Institute Genome Sequencing Center for Infectious Disease"/>
            <person name="Wu L."/>
            <person name="Ma J."/>
        </authorList>
    </citation>
    <scope>NUCLEOTIDE SEQUENCE [LARGE SCALE GENOMIC DNA]</scope>
    <source>
        <strain evidence="4">JCM 31696</strain>
    </source>
</reference>
<keyword evidence="1" id="KW-0418">Kinase</keyword>
<comment type="caution">
    <text evidence="3">The sequence shown here is derived from an EMBL/GenBank/DDBJ whole genome shotgun (WGS) entry which is preliminary data.</text>
</comment>
<evidence type="ECO:0000259" key="2">
    <source>
        <dbReference type="Pfam" id="PF13581"/>
    </source>
</evidence>
<feature type="domain" description="Histidine kinase/HSP90-like ATPase" evidence="2">
    <location>
        <begin position="26"/>
        <end position="126"/>
    </location>
</feature>
<keyword evidence="3" id="KW-0067">ATP-binding</keyword>
<keyword evidence="1" id="KW-0808">Transferase</keyword>
<dbReference type="Gene3D" id="3.30.565.10">
    <property type="entry name" value="Histidine kinase-like ATPase, C-terminal domain"/>
    <property type="match status" value="1"/>
</dbReference>
<dbReference type="InterPro" id="IPR036890">
    <property type="entry name" value="HATPase_C_sf"/>
</dbReference>
<organism evidence="3 4">
    <name type="scientific">Actinomadura adrarensis</name>
    <dbReference type="NCBI Taxonomy" id="1819600"/>
    <lineage>
        <taxon>Bacteria</taxon>
        <taxon>Bacillati</taxon>
        <taxon>Actinomycetota</taxon>
        <taxon>Actinomycetes</taxon>
        <taxon>Streptosporangiales</taxon>
        <taxon>Thermomonosporaceae</taxon>
        <taxon>Actinomadura</taxon>
    </lineage>
</organism>
<sequence>MPPKTMAPEVPPLVLEPSDRAPAAARRFVADRYHEWDKDDFTARLVVTELVTNAWQHGAGVIVVRVLRDGDAPSVVIEVWDQGTGRPIVQDEDAESTRGRGLLLMSELALEWGTRPIAEGGKIVWARCPL</sequence>
<evidence type="ECO:0000313" key="4">
    <source>
        <dbReference type="Proteomes" id="UP001597083"/>
    </source>
</evidence>
<proteinExistence type="predicted"/>
<keyword evidence="1" id="KW-0723">Serine/threonine-protein kinase</keyword>
<dbReference type="PANTHER" id="PTHR35526">
    <property type="entry name" value="ANTI-SIGMA-F FACTOR RSBW-RELATED"/>
    <property type="match status" value="1"/>
</dbReference>
<evidence type="ECO:0000256" key="1">
    <source>
        <dbReference type="ARBA" id="ARBA00022527"/>
    </source>
</evidence>
<dbReference type="SUPFAM" id="SSF55874">
    <property type="entry name" value="ATPase domain of HSP90 chaperone/DNA topoisomerase II/histidine kinase"/>
    <property type="match status" value="1"/>
</dbReference>
<dbReference type="InterPro" id="IPR003594">
    <property type="entry name" value="HATPase_dom"/>
</dbReference>
<keyword evidence="4" id="KW-1185">Reference proteome</keyword>
<protein>
    <submittedName>
        <fullName evidence="3">ATP-binding protein</fullName>
    </submittedName>
</protein>
<dbReference type="EMBL" id="JBHTIR010004315">
    <property type="protein sequence ID" value="MFD0856962.1"/>
    <property type="molecule type" value="Genomic_DNA"/>
</dbReference>
<keyword evidence="3" id="KW-0547">Nucleotide-binding</keyword>
<dbReference type="InterPro" id="IPR050267">
    <property type="entry name" value="Anti-sigma-factor_SerPK"/>
</dbReference>
<accession>A0ABW3CSM8</accession>
<dbReference type="Pfam" id="PF13581">
    <property type="entry name" value="HATPase_c_2"/>
    <property type="match status" value="1"/>
</dbReference>
<evidence type="ECO:0000313" key="3">
    <source>
        <dbReference type="EMBL" id="MFD0856962.1"/>
    </source>
</evidence>
<dbReference type="CDD" id="cd16936">
    <property type="entry name" value="HATPase_RsbW-like"/>
    <property type="match status" value="1"/>
</dbReference>
<gene>
    <name evidence="3" type="ORF">ACFQ07_32325</name>
</gene>
<dbReference type="Proteomes" id="UP001597083">
    <property type="component" value="Unassembled WGS sequence"/>
</dbReference>
<name>A0ABW3CSM8_9ACTN</name>
<dbReference type="GO" id="GO:0005524">
    <property type="term" value="F:ATP binding"/>
    <property type="evidence" value="ECO:0007669"/>
    <property type="project" value="UniProtKB-KW"/>
</dbReference>
<dbReference type="PANTHER" id="PTHR35526:SF3">
    <property type="entry name" value="ANTI-SIGMA-F FACTOR RSBW"/>
    <property type="match status" value="1"/>
</dbReference>